<evidence type="ECO:0000259" key="7">
    <source>
        <dbReference type="PROSITE" id="PS50011"/>
    </source>
</evidence>
<dbReference type="InterPro" id="IPR017441">
    <property type="entry name" value="Protein_kinase_ATP_BS"/>
</dbReference>
<proteinExistence type="predicted"/>
<name>A0A913ZE24_PATMI</name>
<feature type="compositionally biased region" description="Low complexity" evidence="6">
    <location>
        <begin position="12"/>
        <end position="26"/>
    </location>
</feature>
<keyword evidence="1" id="KW-0808">Transferase</keyword>
<dbReference type="CDD" id="cd00180">
    <property type="entry name" value="PKc"/>
    <property type="match status" value="1"/>
</dbReference>
<keyword evidence="3" id="KW-0418">Kinase</keyword>
<feature type="region of interest" description="Disordered" evidence="6">
    <location>
        <begin position="1"/>
        <end position="97"/>
    </location>
</feature>
<dbReference type="Gene3D" id="3.30.200.20">
    <property type="entry name" value="Phosphorylase Kinase, domain 1"/>
    <property type="match status" value="1"/>
</dbReference>
<feature type="compositionally biased region" description="Polar residues" evidence="6">
    <location>
        <begin position="173"/>
        <end position="195"/>
    </location>
</feature>
<dbReference type="RefSeq" id="XP_038049734.1">
    <property type="nucleotide sequence ID" value="XM_038193806.1"/>
</dbReference>
<keyword evidence="4 5" id="KW-0067">ATP-binding</keyword>
<dbReference type="OrthoDB" id="6128227at2759"/>
<evidence type="ECO:0000256" key="5">
    <source>
        <dbReference type="PROSITE-ProRule" id="PRU10141"/>
    </source>
</evidence>
<evidence type="ECO:0000256" key="6">
    <source>
        <dbReference type="SAM" id="MobiDB-lite"/>
    </source>
</evidence>
<dbReference type="SMART" id="SM00220">
    <property type="entry name" value="S_TKc"/>
    <property type="match status" value="1"/>
</dbReference>
<dbReference type="InterPro" id="IPR000719">
    <property type="entry name" value="Prot_kinase_dom"/>
</dbReference>
<reference evidence="8" key="1">
    <citation type="submission" date="2022-11" db="UniProtKB">
        <authorList>
            <consortium name="EnsemblMetazoa"/>
        </authorList>
    </citation>
    <scope>IDENTIFICATION</scope>
</reference>
<dbReference type="PANTHER" id="PTHR48016:SF56">
    <property type="entry name" value="MAPKK KINASE"/>
    <property type="match status" value="1"/>
</dbReference>
<evidence type="ECO:0000313" key="9">
    <source>
        <dbReference type="Proteomes" id="UP000887568"/>
    </source>
</evidence>
<accession>A0A913ZE24</accession>
<dbReference type="PANTHER" id="PTHR48016">
    <property type="entry name" value="MAP KINASE KINASE KINASE SSK2-RELATED-RELATED"/>
    <property type="match status" value="1"/>
</dbReference>
<dbReference type="InterPro" id="IPR011009">
    <property type="entry name" value="Kinase-like_dom_sf"/>
</dbReference>
<dbReference type="Proteomes" id="UP000887568">
    <property type="component" value="Unplaced"/>
</dbReference>
<keyword evidence="2 5" id="KW-0547">Nucleotide-binding</keyword>
<dbReference type="PROSITE" id="PS00107">
    <property type="entry name" value="PROTEIN_KINASE_ATP"/>
    <property type="match status" value="1"/>
</dbReference>
<evidence type="ECO:0000256" key="2">
    <source>
        <dbReference type="ARBA" id="ARBA00022741"/>
    </source>
</evidence>
<dbReference type="InterPro" id="IPR050538">
    <property type="entry name" value="MAP_kinase_kinase_kinase"/>
</dbReference>
<evidence type="ECO:0000256" key="3">
    <source>
        <dbReference type="ARBA" id="ARBA00022777"/>
    </source>
</evidence>
<dbReference type="GO" id="GO:0004672">
    <property type="term" value="F:protein kinase activity"/>
    <property type="evidence" value="ECO:0007669"/>
    <property type="project" value="InterPro"/>
</dbReference>
<feature type="domain" description="Protein kinase" evidence="7">
    <location>
        <begin position="267"/>
        <end position="444"/>
    </location>
</feature>
<dbReference type="GO" id="GO:0005524">
    <property type="term" value="F:ATP binding"/>
    <property type="evidence" value="ECO:0007669"/>
    <property type="project" value="UniProtKB-UniRule"/>
</dbReference>
<evidence type="ECO:0000256" key="1">
    <source>
        <dbReference type="ARBA" id="ARBA00022679"/>
    </source>
</evidence>
<feature type="binding site" evidence="5">
    <location>
        <position position="301"/>
    </location>
    <ligand>
        <name>ATP</name>
        <dbReference type="ChEBI" id="CHEBI:30616"/>
    </ligand>
</feature>
<dbReference type="Pfam" id="PF00069">
    <property type="entry name" value="Pkinase"/>
    <property type="match status" value="1"/>
</dbReference>
<dbReference type="EnsemblMetazoa" id="XM_038193806.1">
    <property type="protein sequence ID" value="XP_038049734.1"/>
    <property type="gene ID" value="LOC119723241"/>
</dbReference>
<dbReference type="PROSITE" id="PS50011">
    <property type="entry name" value="PROTEIN_KINASE_DOM"/>
    <property type="match status" value="1"/>
</dbReference>
<keyword evidence="9" id="KW-1185">Reference proteome</keyword>
<evidence type="ECO:0000313" key="8">
    <source>
        <dbReference type="EnsemblMetazoa" id="XP_038049734.1"/>
    </source>
</evidence>
<dbReference type="AlphaFoldDB" id="A0A913ZE24"/>
<dbReference type="SUPFAM" id="SSF56112">
    <property type="entry name" value="Protein kinase-like (PK-like)"/>
    <property type="match status" value="1"/>
</dbReference>
<feature type="region of interest" description="Disordered" evidence="6">
    <location>
        <begin position="161"/>
        <end position="219"/>
    </location>
</feature>
<dbReference type="GeneID" id="119723241"/>
<protein>
    <recommendedName>
        <fullName evidence="7">Protein kinase domain-containing protein</fullName>
    </recommendedName>
</protein>
<organism evidence="8 9">
    <name type="scientific">Patiria miniata</name>
    <name type="common">Bat star</name>
    <name type="synonym">Asterina miniata</name>
    <dbReference type="NCBI Taxonomy" id="46514"/>
    <lineage>
        <taxon>Eukaryota</taxon>
        <taxon>Metazoa</taxon>
        <taxon>Echinodermata</taxon>
        <taxon>Eleutherozoa</taxon>
        <taxon>Asterozoa</taxon>
        <taxon>Asteroidea</taxon>
        <taxon>Valvatacea</taxon>
        <taxon>Valvatida</taxon>
        <taxon>Asterinidae</taxon>
        <taxon>Patiria</taxon>
    </lineage>
</organism>
<sequence>MMESSAADQMADTSDSFDSLSSLVSHVSDHDSTSPNVQPLDGTSPADEGNEMEEAGGPDSGIGSSFVDNHGPSQTAAAGDSQASGAAGNTATIPDDPFSKFAQDIRASVPDGDNVVSEPVPEQSRFAITVKNLDGDDEMEAAGGDSDMGSSIGPFPLDVDNRGPSQIGAAGDSQASEAAGNTTTTADNVAQNTPDSVHEVTMGSEPVDGRQQLGSGVKYGGPDDVASCAERIHEIKDRSDVQGQDGVLVDNEILRIADNRYHENSEYDRVKLLGEGSFGTVKLIEDRQSKVKAVEKCIPLKRFCLNEAINWCRLNHPSIVRFLGLILTDVTVRYFSGYNVGYQTIEQRKIQRGSWRIETQQALSLIEQLFQALDYIHSRDIVHGDIHGGNILINESADRISLKMIDFGDSEKIDGHNYRRDVRCAIEILKRLCGARLSYDNQVN</sequence>
<feature type="compositionally biased region" description="Low complexity" evidence="6">
    <location>
        <begin position="73"/>
        <end position="88"/>
    </location>
</feature>
<evidence type="ECO:0000256" key="4">
    <source>
        <dbReference type="ARBA" id="ARBA00022840"/>
    </source>
</evidence>
<dbReference type="Gene3D" id="1.10.510.10">
    <property type="entry name" value="Transferase(Phosphotransferase) domain 1"/>
    <property type="match status" value="1"/>
</dbReference>